<dbReference type="InterPro" id="IPR013087">
    <property type="entry name" value="Znf_C2H2_type"/>
</dbReference>
<dbReference type="AlphaFoldDB" id="A0A556TVG5"/>
<organism evidence="13 14">
    <name type="scientific">Bagarius yarrelli</name>
    <name type="common">Goonch</name>
    <name type="synonym">Bagrus yarrelli</name>
    <dbReference type="NCBI Taxonomy" id="175774"/>
    <lineage>
        <taxon>Eukaryota</taxon>
        <taxon>Metazoa</taxon>
        <taxon>Chordata</taxon>
        <taxon>Craniata</taxon>
        <taxon>Vertebrata</taxon>
        <taxon>Euteleostomi</taxon>
        <taxon>Actinopterygii</taxon>
        <taxon>Neopterygii</taxon>
        <taxon>Teleostei</taxon>
        <taxon>Ostariophysi</taxon>
        <taxon>Siluriformes</taxon>
        <taxon>Sisoridae</taxon>
        <taxon>Sisorinae</taxon>
        <taxon>Bagarius</taxon>
    </lineage>
</organism>
<feature type="domain" description="C2H2-type" evidence="12">
    <location>
        <begin position="367"/>
        <end position="390"/>
    </location>
</feature>
<evidence type="ECO:0000256" key="4">
    <source>
        <dbReference type="ARBA" id="ARBA00022771"/>
    </source>
</evidence>
<dbReference type="Gene3D" id="3.30.160.60">
    <property type="entry name" value="Classic Zinc Finger"/>
    <property type="match status" value="4"/>
</dbReference>
<feature type="compositionally biased region" description="Basic and acidic residues" evidence="11">
    <location>
        <begin position="113"/>
        <end position="131"/>
    </location>
</feature>
<sequence length="508" mass="57145">MQTRRLSSSLAVSGEVSLSFQDELAATIHRAFEVAVEIAVVEVSKLVNQALGDVRDQMQETLRENTFLKTRLQSAESRKGRKSTSPSAPVEEDEDDDDDDDDDDEDDDQSDFSQRHESQTKCESRSTRKADNSPPDQEDEKMCKYDSSSERQDESFCEIREDGSVRSRDLSSASLSVQCRDLKSGPTHESLLPENQQTAQHSQDIHSDQNAPSVEQSVCKKEEDLEPQLGDASGEDDHDDENHLAEEEEEEEEEEDEEDDIRPSCSFNSEHGDEFEADRLSLVQSKLLEDWRPDPEVSQSQQNENANAGPSCSLDAPNMITAHVGGNSGFPVSFDALYQSVARTHLVHPAAPTDDIHMRTNVPTRIHQCKICGHSFSRASDLRRHHSHRHRVRAANPVKAGSAGRPVKQQLFPPGCSPYHCNECGRDFNRMENLKTHLRIHTGERPYSCSVCGVRFRHSGALTRHFRIHTGEKPYVCGQCGKRFRNCGGLRFHQKSHTSDRHMVLNCV</sequence>
<feature type="region of interest" description="Disordered" evidence="11">
    <location>
        <begin position="63"/>
        <end position="274"/>
    </location>
</feature>
<dbReference type="SMART" id="SM00355">
    <property type="entry name" value="ZnF_C2H2"/>
    <property type="match status" value="4"/>
</dbReference>
<evidence type="ECO:0000256" key="1">
    <source>
        <dbReference type="ARBA" id="ARBA00004123"/>
    </source>
</evidence>
<feature type="compositionally biased region" description="Acidic residues" evidence="11">
    <location>
        <begin position="246"/>
        <end position="260"/>
    </location>
</feature>
<dbReference type="PANTHER" id="PTHR24394">
    <property type="entry name" value="ZINC FINGER PROTEIN"/>
    <property type="match status" value="1"/>
</dbReference>
<evidence type="ECO:0000259" key="12">
    <source>
        <dbReference type="PROSITE" id="PS50157"/>
    </source>
</evidence>
<keyword evidence="5" id="KW-0862">Zinc</keyword>
<gene>
    <name evidence="13" type="ORF">Baya_5107</name>
</gene>
<dbReference type="EMBL" id="VCAZ01000021">
    <property type="protein sequence ID" value="TSK82211.1"/>
    <property type="molecule type" value="Genomic_DNA"/>
</dbReference>
<name>A0A556TVG5_BAGYA</name>
<dbReference type="FunFam" id="3.30.160.60:FF:000358">
    <property type="entry name" value="zinc finger protein 24"/>
    <property type="match status" value="1"/>
</dbReference>
<evidence type="ECO:0000256" key="2">
    <source>
        <dbReference type="ARBA" id="ARBA00022723"/>
    </source>
</evidence>
<evidence type="ECO:0000256" key="9">
    <source>
        <dbReference type="ARBA" id="ARBA00023242"/>
    </source>
</evidence>
<evidence type="ECO:0000256" key="6">
    <source>
        <dbReference type="ARBA" id="ARBA00023015"/>
    </source>
</evidence>
<dbReference type="GO" id="GO:0008270">
    <property type="term" value="F:zinc ion binding"/>
    <property type="evidence" value="ECO:0007669"/>
    <property type="project" value="UniProtKB-KW"/>
</dbReference>
<keyword evidence="7" id="KW-0238">DNA-binding</keyword>
<dbReference type="PROSITE" id="PS50157">
    <property type="entry name" value="ZINC_FINGER_C2H2_2"/>
    <property type="match status" value="4"/>
</dbReference>
<evidence type="ECO:0000313" key="14">
    <source>
        <dbReference type="Proteomes" id="UP000319801"/>
    </source>
</evidence>
<keyword evidence="14" id="KW-1185">Reference proteome</keyword>
<evidence type="ECO:0000256" key="10">
    <source>
        <dbReference type="PROSITE-ProRule" id="PRU00042"/>
    </source>
</evidence>
<feature type="domain" description="C2H2-type" evidence="12">
    <location>
        <begin position="419"/>
        <end position="446"/>
    </location>
</feature>
<dbReference type="Pfam" id="PF00096">
    <property type="entry name" value="zf-C2H2"/>
    <property type="match status" value="3"/>
</dbReference>
<keyword evidence="4 10" id="KW-0863">Zinc-finger</keyword>
<accession>A0A556TVG5</accession>
<comment type="subcellular location">
    <subcellularLocation>
        <location evidence="1">Nucleus</location>
    </subcellularLocation>
</comment>
<evidence type="ECO:0000256" key="11">
    <source>
        <dbReference type="SAM" id="MobiDB-lite"/>
    </source>
</evidence>
<dbReference type="FunFam" id="3.30.160.60:FF:001498">
    <property type="entry name" value="Zinc finger protein 404"/>
    <property type="match status" value="1"/>
</dbReference>
<dbReference type="GO" id="GO:0000981">
    <property type="term" value="F:DNA-binding transcription factor activity, RNA polymerase II-specific"/>
    <property type="evidence" value="ECO:0007669"/>
    <property type="project" value="TreeGrafter"/>
</dbReference>
<dbReference type="PROSITE" id="PS00028">
    <property type="entry name" value="ZINC_FINGER_C2H2_1"/>
    <property type="match status" value="4"/>
</dbReference>
<dbReference type="SUPFAM" id="SSF57667">
    <property type="entry name" value="beta-beta-alpha zinc fingers"/>
    <property type="match status" value="3"/>
</dbReference>
<keyword evidence="9" id="KW-0539">Nucleus</keyword>
<feature type="domain" description="C2H2-type" evidence="12">
    <location>
        <begin position="475"/>
        <end position="502"/>
    </location>
</feature>
<keyword evidence="3" id="KW-0677">Repeat</keyword>
<feature type="compositionally biased region" description="Acidic residues" evidence="11">
    <location>
        <begin position="90"/>
        <end position="110"/>
    </location>
</feature>
<evidence type="ECO:0000313" key="13">
    <source>
        <dbReference type="EMBL" id="TSK82211.1"/>
    </source>
</evidence>
<dbReference type="OrthoDB" id="3437960at2759"/>
<feature type="compositionally biased region" description="Polar residues" evidence="11">
    <location>
        <begin position="193"/>
        <end position="216"/>
    </location>
</feature>
<keyword evidence="6" id="KW-0805">Transcription regulation</keyword>
<evidence type="ECO:0000256" key="3">
    <source>
        <dbReference type="ARBA" id="ARBA00022737"/>
    </source>
</evidence>
<dbReference type="InterPro" id="IPR036236">
    <property type="entry name" value="Znf_C2H2_sf"/>
</dbReference>
<dbReference type="GO" id="GO:0003677">
    <property type="term" value="F:DNA binding"/>
    <property type="evidence" value="ECO:0007669"/>
    <property type="project" value="UniProtKB-KW"/>
</dbReference>
<comment type="caution">
    <text evidence="13">The sequence shown here is derived from an EMBL/GenBank/DDBJ whole genome shotgun (WGS) entry which is preliminary data.</text>
</comment>
<reference evidence="13 14" key="1">
    <citation type="journal article" date="2019" name="Genome Biol. Evol.">
        <title>Whole-Genome Sequencing of the Giant Devil Catfish, Bagarius yarrelli.</title>
        <authorList>
            <person name="Jiang W."/>
            <person name="Lv Y."/>
            <person name="Cheng L."/>
            <person name="Yang K."/>
            <person name="Chao B."/>
            <person name="Wang X."/>
            <person name="Li Y."/>
            <person name="Pan X."/>
            <person name="You X."/>
            <person name="Zhang Y."/>
            <person name="Yang J."/>
            <person name="Li J."/>
            <person name="Zhang X."/>
            <person name="Liu S."/>
            <person name="Sun C."/>
            <person name="Yang J."/>
            <person name="Shi Q."/>
        </authorList>
    </citation>
    <scope>NUCLEOTIDE SEQUENCE [LARGE SCALE GENOMIC DNA]</scope>
    <source>
        <strain evidence="13">JWS20170419001</strain>
        <tissue evidence="13">Muscle</tissue>
    </source>
</reference>
<evidence type="ECO:0000256" key="5">
    <source>
        <dbReference type="ARBA" id="ARBA00022833"/>
    </source>
</evidence>
<dbReference type="Proteomes" id="UP000319801">
    <property type="component" value="Unassembled WGS sequence"/>
</dbReference>
<keyword evidence="2" id="KW-0479">Metal-binding</keyword>
<keyword evidence="8" id="KW-0804">Transcription</keyword>
<feature type="compositionally biased region" description="Basic and acidic residues" evidence="11">
    <location>
        <begin position="140"/>
        <end position="169"/>
    </location>
</feature>
<feature type="domain" description="C2H2-type" evidence="12">
    <location>
        <begin position="447"/>
        <end position="474"/>
    </location>
</feature>
<dbReference type="FunFam" id="3.30.160.60:FF:001485">
    <property type="entry name" value="Krueppel-related zinc finger protein"/>
    <property type="match status" value="1"/>
</dbReference>
<dbReference type="PANTHER" id="PTHR24394:SF48">
    <property type="entry name" value="ZINC FINGER PROTEIN 771"/>
    <property type="match status" value="1"/>
</dbReference>
<dbReference type="GO" id="GO:0005634">
    <property type="term" value="C:nucleus"/>
    <property type="evidence" value="ECO:0007669"/>
    <property type="project" value="UniProtKB-SubCell"/>
</dbReference>
<evidence type="ECO:0000256" key="7">
    <source>
        <dbReference type="ARBA" id="ARBA00023125"/>
    </source>
</evidence>
<proteinExistence type="predicted"/>
<protein>
    <submittedName>
        <fullName evidence="13">Zinc finger and SCAN domain-containing protein 21</fullName>
    </submittedName>
</protein>
<evidence type="ECO:0000256" key="8">
    <source>
        <dbReference type="ARBA" id="ARBA00023163"/>
    </source>
</evidence>